<dbReference type="SMART" id="SM00857">
    <property type="entry name" value="Resolvase"/>
    <property type="match status" value="1"/>
</dbReference>
<evidence type="ECO:0000259" key="4">
    <source>
        <dbReference type="PROSITE" id="PS51736"/>
    </source>
</evidence>
<dbReference type="InterPro" id="IPR011109">
    <property type="entry name" value="DNA_bind_recombinase_dom"/>
</dbReference>
<comment type="caution">
    <text evidence="6">The sequence shown here is derived from an EMBL/GenBank/DDBJ whole genome shotgun (WGS) entry which is preliminary data.</text>
</comment>
<evidence type="ECO:0000313" key="6">
    <source>
        <dbReference type="EMBL" id="NMR34956.1"/>
    </source>
</evidence>
<dbReference type="Pfam" id="PF07508">
    <property type="entry name" value="Recombinase"/>
    <property type="match status" value="1"/>
</dbReference>
<protein>
    <submittedName>
        <fullName evidence="6">Recombinase family protein</fullName>
    </submittedName>
</protein>
<dbReference type="GO" id="GO:0003677">
    <property type="term" value="F:DNA binding"/>
    <property type="evidence" value="ECO:0007669"/>
    <property type="project" value="UniProtKB-KW"/>
</dbReference>
<accession>A0A848N3L6</accession>
<organism evidence="6 7">
    <name type="scientific">Chryseobacterium aquaticum</name>
    <dbReference type="NCBI Taxonomy" id="452084"/>
    <lineage>
        <taxon>Bacteria</taxon>
        <taxon>Pseudomonadati</taxon>
        <taxon>Bacteroidota</taxon>
        <taxon>Flavobacteriia</taxon>
        <taxon>Flavobacteriales</taxon>
        <taxon>Weeksellaceae</taxon>
        <taxon>Chryseobacterium group</taxon>
        <taxon>Chryseobacterium</taxon>
    </lineage>
</organism>
<feature type="domain" description="Resolvase/invertase-type recombinase catalytic" evidence="4">
    <location>
        <begin position="3"/>
        <end position="152"/>
    </location>
</feature>
<dbReference type="PROSITE" id="PS51736">
    <property type="entry name" value="RECOMBINASES_3"/>
    <property type="match status" value="1"/>
</dbReference>
<dbReference type="AlphaFoldDB" id="A0A848N3L6"/>
<dbReference type="Pfam" id="PF00239">
    <property type="entry name" value="Resolvase"/>
    <property type="match status" value="1"/>
</dbReference>
<dbReference type="GO" id="GO:0000150">
    <property type="term" value="F:DNA strand exchange activity"/>
    <property type="evidence" value="ECO:0007669"/>
    <property type="project" value="InterPro"/>
</dbReference>
<keyword evidence="2" id="KW-0233">DNA recombination</keyword>
<dbReference type="PANTHER" id="PTHR30461">
    <property type="entry name" value="DNA-INVERTASE FROM LAMBDOID PROPHAGE"/>
    <property type="match status" value="1"/>
</dbReference>
<dbReference type="InterPro" id="IPR036162">
    <property type="entry name" value="Resolvase-like_N_sf"/>
</dbReference>
<dbReference type="PANTHER" id="PTHR30461:SF2">
    <property type="entry name" value="SERINE RECOMBINASE PINE-RELATED"/>
    <property type="match status" value="1"/>
</dbReference>
<feature type="domain" description="Recombinase" evidence="5">
    <location>
        <begin position="159"/>
        <end position="269"/>
    </location>
</feature>
<dbReference type="Proteomes" id="UP000548067">
    <property type="component" value="Unassembled WGS sequence"/>
</dbReference>
<evidence type="ECO:0000259" key="5">
    <source>
        <dbReference type="PROSITE" id="PS51737"/>
    </source>
</evidence>
<keyword evidence="1" id="KW-0238">DNA-binding</keyword>
<dbReference type="InterPro" id="IPR050639">
    <property type="entry name" value="SSR_resolvase"/>
</dbReference>
<dbReference type="CDD" id="cd00338">
    <property type="entry name" value="Ser_Recombinase"/>
    <property type="match status" value="1"/>
</dbReference>
<sequence>MKNVILYSRVSTDEQAEKGFSLRHQKEQLENYCNQKGYRIMNHFVEDFSAKNFSSRPEFQKLLRYVQSNQKKVDEIIFTKWDRFSRNIEAAYRMIREFKEMGIEVNSIEQPLDLSQPDSKVMLAVYLVIPEVENDKNSLRTIDGLRRAMKEGCFTGIAPKGYLNHRNADGKSTLTPDPKVAPLIEASFIDYASGVYSAEEVRQKYLKQGLKISRNGFLALLKNPTYMGKIHIKAYKKDEPMTVEGLHPALVSVEIFERVQLIMQGKYTPQFRTLTEIDEALPLRGFLTCPECGKTLTGSGSKGRGGKNTFFYYHCTRYCKTRHKAREVNTLFEELLSEMRIEDDQQSVYKSILAERFSERYDDKQTLISSLHREQDNLYKRLEMAEDAFFEQKIDSSAFSSMKARIDSRLAEIKSELKEVSHRERFFEKHLTEGIGFLKGIDVTYREGSTEIKKKIIQTLFCDKLVYHGRYFSTPALEDTIEMILFRDRRLRLLRIMDVQEIEQEEMYDTAK</sequence>
<gene>
    <name evidence="6" type="ORF">HIO71_12240</name>
</gene>
<dbReference type="InterPro" id="IPR038109">
    <property type="entry name" value="DNA_bind_recomb_sf"/>
</dbReference>
<dbReference type="Gene3D" id="3.90.1750.20">
    <property type="entry name" value="Putative Large Serine Recombinase, Chain B, Domain 2"/>
    <property type="match status" value="1"/>
</dbReference>
<dbReference type="Gene3D" id="3.40.50.1390">
    <property type="entry name" value="Resolvase, N-terminal catalytic domain"/>
    <property type="match status" value="1"/>
</dbReference>
<keyword evidence="3" id="KW-0175">Coiled coil</keyword>
<feature type="coiled-coil region" evidence="3">
    <location>
        <begin position="368"/>
        <end position="423"/>
    </location>
</feature>
<proteinExistence type="predicted"/>
<name>A0A848N3L6_9FLAO</name>
<dbReference type="InterPro" id="IPR025827">
    <property type="entry name" value="Zn_ribbon_recom_dom"/>
</dbReference>
<dbReference type="InterPro" id="IPR006119">
    <property type="entry name" value="Resolv_N"/>
</dbReference>
<evidence type="ECO:0000256" key="1">
    <source>
        <dbReference type="ARBA" id="ARBA00023125"/>
    </source>
</evidence>
<dbReference type="PROSITE" id="PS51737">
    <property type="entry name" value="RECOMBINASE_DNA_BIND"/>
    <property type="match status" value="1"/>
</dbReference>
<reference evidence="6 7" key="1">
    <citation type="submission" date="2020-04" db="EMBL/GenBank/DDBJ databases">
        <title>Genome analysis and antimicrobial resistance characteristics of Chryseobacterium aquaticum isolated from farmed salmonids.</title>
        <authorList>
            <person name="Saticioglu I.B."/>
            <person name="Duman M."/>
            <person name="Altun S."/>
        </authorList>
    </citation>
    <scope>NUCLEOTIDE SEQUENCE [LARGE SCALE GENOMIC DNA]</scope>
    <source>
        <strain evidence="6 7">C-174</strain>
    </source>
</reference>
<dbReference type="Pfam" id="PF13408">
    <property type="entry name" value="Zn_ribbon_recom"/>
    <property type="match status" value="1"/>
</dbReference>
<dbReference type="EMBL" id="JABCJF010000006">
    <property type="protein sequence ID" value="NMR34956.1"/>
    <property type="molecule type" value="Genomic_DNA"/>
</dbReference>
<dbReference type="SUPFAM" id="SSF53041">
    <property type="entry name" value="Resolvase-like"/>
    <property type="match status" value="1"/>
</dbReference>
<evidence type="ECO:0000313" key="7">
    <source>
        <dbReference type="Proteomes" id="UP000548067"/>
    </source>
</evidence>
<evidence type="ECO:0000256" key="3">
    <source>
        <dbReference type="SAM" id="Coils"/>
    </source>
</evidence>
<evidence type="ECO:0000256" key="2">
    <source>
        <dbReference type="ARBA" id="ARBA00023172"/>
    </source>
</evidence>